<dbReference type="SUPFAM" id="SSF54928">
    <property type="entry name" value="RNA-binding domain, RBD"/>
    <property type="match status" value="1"/>
</dbReference>
<dbReference type="InterPro" id="IPR008942">
    <property type="entry name" value="ENTH_VHS"/>
</dbReference>
<dbReference type="GeneID" id="102742957"/>
<evidence type="ECO:0000256" key="9">
    <source>
        <dbReference type="ARBA" id="ARBA00023242"/>
    </source>
</evidence>
<keyword evidence="4" id="KW-0597">Phosphoprotein</keyword>
<dbReference type="SUPFAM" id="SSF109905">
    <property type="entry name" value="Surp module (SWAP domain)"/>
    <property type="match status" value="1"/>
</dbReference>
<dbReference type="AlphaFoldDB" id="A0A7F8QMD0"/>
<evidence type="ECO:0000256" key="15">
    <source>
        <dbReference type="SAM" id="MobiDB-lite"/>
    </source>
</evidence>
<dbReference type="InterPro" id="IPR051485">
    <property type="entry name" value="SR-CTD_assoc_factor"/>
</dbReference>
<keyword evidence="8" id="KW-0175">Coiled coil</keyword>
<feature type="compositionally biased region" description="Basic and acidic residues" evidence="15">
    <location>
        <begin position="153"/>
        <end position="189"/>
    </location>
</feature>
<dbReference type="InterPro" id="IPR047488">
    <property type="entry name" value="SR140_cwf21"/>
</dbReference>
<dbReference type="CDD" id="cd21370">
    <property type="entry name" value="cwf21_SR140"/>
    <property type="match status" value="1"/>
</dbReference>
<evidence type="ECO:0000256" key="13">
    <source>
        <dbReference type="ARBA" id="ARBA00083599"/>
    </source>
</evidence>
<dbReference type="PROSITE" id="PS50102">
    <property type="entry name" value="RRM"/>
    <property type="match status" value="1"/>
</dbReference>
<keyword evidence="5" id="KW-0832">Ubl conjugation</keyword>
<dbReference type="InterPro" id="IPR000504">
    <property type="entry name" value="RRM_dom"/>
</dbReference>
<accession>A0A7F8QMD0</accession>
<dbReference type="Pfam" id="PF01805">
    <property type="entry name" value="Surp"/>
    <property type="match status" value="1"/>
</dbReference>
<dbReference type="FunFam" id="1.10.10.790:FF:000006">
    <property type="entry name" value="U2 snRNP-associated SURP motif-containing protein isoform X1"/>
    <property type="match status" value="1"/>
</dbReference>
<feature type="region of interest" description="Disordered" evidence="15">
    <location>
        <begin position="740"/>
        <end position="911"/>
    </location>
</feature>
<evidence type="ECO:0000256" key="5">
    <source>
        <dbReference type="ARBA" id="ARBA00022843"/>
    </source>
</evidence>
<dbReference type="PANTHER" id="PTHR23140">
    <property type="entry name" value="RNA PROCESSING PROTEIN LD23810P"/>
    <property type="match status" value="1"/>
</dbReference>
<feature type="compositionally biased region" description="Basic and acidic residues" evidence="15">
    <location>
        <begin position="692"/>
        <end position="703"/>
    </location>
</feature>
<reference evidence="20" key="1">
    <citation type="submission" date="2025-08" db="UniProtKB">
        <authorList>
            <consortium name="RefSeq"/>
        </authorList>
    </citation>
    <scope>IDENTIFICATION</scope>
    <source>
        <tissue evidence="20">Liver</tissue>
    </source>
</reference>
<feature type="compositionally biased region" description="Basic and acidic residues" evidence="15">
    <location>
        <begin position="111"/>
        <end position="122"/>
    </location>
</feature>
<feature type="compositionally biased region" description="Acidic residues" evidence="15">
    <location>
        <begin position="679"/>
        <end position="688"/>
    </location>
</feature>
<feature type="compositionally biased region" description="Basic and acidic residues" evidence="15">
    <location>
        <begin position="206"/>
        <end position="216"/>
    </location>
</feature>
<dbReference type="Gene3D" id="3.30.70.330">
    <property type="match status" value="1"/>
</dbReference>
<dbReference type="Gene3D" id="6.10.140.420">
    <property type="match status" value="1"/>
</dbReference>
<dbReference type="Pfam" id="PF04818">
    <property type="entry name" value="CID"/>
    <property type="match status" value="1"/>
</dbReference>
<sequence length="911" mass="105082">MADKTPGGSQKASSKTRSSDVHSSGSSDAHMDASGPSDSDVPSRTRPKSPRKHNYRNESSRESLCDSPHQNLSREDEKAAAEIYEEFLAAFEGSDGNKVKTFVRGGVVNAAKEEHETDEKRGKIYKPSSRFADQKNPPNQSSNERPPSLLVIETKKPPLKKGEKEKKKSNLELFKEELKQIQEERDERHKTKGRLSRFEPPQSDSDGQRRSMDAPSRRNRSSGVLDDYAPGSHDVGDPSTTNLYLGNINPQMNEEMLCQEFGRFGPLASVKIMWPRTDEERARERNCGFVAFMNRRDAERALKNLNGKMIMSFEMKLGWGKAVPIPPHPIYIPPSMMEHTLPPPPSGLPFNAQPRERLKNPNAPMLPPPKNKEDFEKTLSQAIVKVVIPTERNLLALIHRMIEFVVREGPMFEAMIMNREINNPMFRFLFENQTPAHVYYRWKLYSILQGDSPTKWRTEDFRMFKNGSFWRPPPLNPYLHGMSEEQETEAFVEEPSKKGALKEEQRDKLEEILRGLTPRKNDIGDAMVFCLNNAEAAEEIVDCITESLSILKTPLPKKIARLYLVSDVLYNSSAKVANASYYRKFFETKLCQIFSDLNATYRTIQGHLQSENFKQRVMTCFRAWEDWAIYPEPFLIKLQNIFLGLVNIIEEKETEVGTQCLWVIILEFISGDALGVCQEEESEDEEDTQSSKSEEHHLYSNPIKEEMTESKFSKYSEMSEEKRAKLREIELKVMKFQDELESGKRPKKPGQSFQEQVEHYRDKLLQREKEKELERERERDKKDKEKLESRSKDKKEKDECTPTRKERKRRHSTSPSPSRSSSGRRVKSPSPKSERSERSERSHKESSRSRSSHKDSPRDVSKKAKRSPSGSRTPKRSRRSRSRSPKKSGKKSRSQSRSPHRSHKKSKKNKH</sequence>
<dbReference type="InterPro" id="IPR035967">
    <property type="entry name" value="SWAP/Surp_sf"/>
</dbReference>
<dbReference type="InterPro" id="IPR035009">
    <property type="entry name" value="SR140_RRM"/>
</dbReference>
<evidence type="ECO:0000256" key="6">
    <source>
        <dbReference type="ARBA" id="ARBA00022884"/>
    </source>
</evidence>
<feature type="compositionally biased region" description="Polar residues" evidence="15">
    <location>
        <begin position="7"/>
        <end position="16"/>
    </location>
</feature>
<comment type="similarity">
    <text evidence="2">Belongs to the splicing factor SR family.</text>
</comment>
<dbReference type="FunFam" id="1.25.40.90:FF:000013">
    <property type="entry name" value="U2 snRNP-associated SURP motif-containing protein isoform X1"/>
    <property type="match status" value="1"/>
</dbReference>
<keyword evidence="19" id="KW-1185">Reference proteome</keyword>
<feature type="compositionally biased region" description="Polar residues" evidence="15">
    <location>
        <begin position="136"/>
        <end position="145"/>
    </location>
</feature>
<dbReference type="FunFam" id="3.30.70.330:FF:000177">
    <property type="entry name" value="U2 snRNP-associated SURP motif-containing protein-like isoform X2"/>
    <property type="match status" value="1"/>
</dbReference>
<evidence type="ECO:0000313" key="20">
    <source>
        <dbReference type="RefSeq" id="XP_030882325.1"/>
    </source>
</evidence>
<gene>
    <name evidence="20" type="primary">U2SURP</name>
</gene>
<evidence type="ECO:0000256" key="14">
    <source>
        <dbReference type="PROSITE-ProRule" id="PRU00176"/>
    </source>
</evidence>
<dbReference type="GO" id="GO:0003723">
    <property type="term" value="F:RNA binding"/>
    <property type="evidence" value="ECO:0007669"/>
    <property type="project" value="UniProtKB-UniRule"/>
</dbReference>
<keyword evidence="6 14" id="KW-0694">RNA-binding</keyword>
<evidence type="ECO:0000256" key="10">
    <source>
        <dbReference type="ARBA" id="ARBA00063299"/>
    </source>
</evidence>
<dbReference type="Pfam" id="PF00076">
    <property type="entry name" value="RRM_1"/>
    <property type="match status" value="1"/>
</dbReference>
<proteinExistence type="inferred from homology"/>
<evidence type="ECO:0000256" key="12">
    <source>
        <dbReference type="ARBA" id="ARBA00076206"/>
    </source>
</evidence>
<organism evidence="19 20">
    <name type="scientific">Leptonychotes weddellii</name>
    <name type="common">Weddell seal</name>
    <name type="synonym">Otaria weddellii</name>
    <dbReference type="NCBI Taxonomy" id="9713"/>
    <lineage>
        <taxon>Eukaryota</taxon>
        <taxon>Metazoa</taxon>
        <taxon>Chordata</taxon>
        <taxon>Craniata</taxon>
        <taxon>Vertebrata</taxon>
        <taxon>Euteleostomi</taxon>
        <taxon>Mammalia</taxon>
        <taxon>Eutheria</taxon>
        <taxon>Laurasiatheria</taxon>
        <taxon>Carnivora</taxon>
        <taxon>Caniformia</taxon>
        <taxon>Pinnipedia</taxon>
        <taxon>Phocidae</taxon>
        <taxon>Monachinae</taxon>
        <taxon>Lobodontini</taxon>
        <taxon>Leptonychotes</taxon>
    </lineage>
</organism>
<feature type="region of interest" description="Disordered" evidence="15">
    <location>
        <begin position="108"/>
        <end position="242"/>
    </location>
</feature>
<evidence type="ECO:0000256" key="2">
    <source>
        <dbReference type="ARBA" id="ARBA00010269"/>
    </source>
</evidence>
<dbReference type="CDD" id="cd12223">
    <property type="entry name" value="RRM_SR140"/>
    <property type="match status" value="1"/>
</dbReference>
<dbReference type="InterPro" id="IPR006569">
    <property type="entry name" value="CID_dom"/>
</dbReference>
<feature type="compositionally biased region" description="Basic and acidic residues" evidence="15">
    <location>
        <begin position="832"/>
        <end position="862"/>
    </location>
</feature>
<dbReference type="SUPFAM" id="SSF48464">
    <property type="entry name" value="ENTH/VHS domain"/>
    <property type="match status" value="1"/>
</dbReference>
<evidence type="ECO:0000313" key="19">
    <source>
        <dbReference type="Proteomes" id="UP000245341"/>
    </source>
</evidence>
<dbReference type="InterPro" id="IPR012677">
    <property type="entry name" value="Nucleotide-bd_a/b_plait_sf"/>
</dbReference>
<evidence type="ECO:0000259" key="17">
    <source>
        <dbReference type="PROSITE" id="PS50128"/>
    </source>
</evidence>
<dbReference type="KEGG" id="lww:102742957"/>
<dbReference type="CTD" id="23350"/>
<dbReference type="Proteomes" id="UP000245341">
    <property type="component" value="Unplaced"/>
</dbReference>
<dbReference type="SMART" id="SM00582">
    <property type="entry name" value="RPR"/>
    <property type="match status" value="1"/>
</dbReference>
<name>A0A7F8QMD0_LEPWE</name>
<dbReference type="InterPro" id="IPR013170">
    <property type="entry name" value="mRNA_splic_Cwf21_dom"/>
</dbReference>
<dbReference type="InterPro" id="IPR000061">
    <property type="entry name" value="Surp"/>
</dbReference>
<protein>
    <recommendedName>
        <fullName evidence="11">U2 snRNP-associated SURP motif-containing protein</fullName>
    </recommendedName>
    <alternativeName>
        <fullName evidence="12">140 kDa Ser/Arg-rich domain protein</fullName>
    </alternativeName>
    <alternativeName>
        <fullName evidence="13">U2-associated protein SR140</fullName>
    </alternativeName>
</protein>
<keyword evidence="7" id="KW-0007">Acetylation</keyword>
<evidence type="ECO:0000256" key="8">
    <source>
        <dbReference type="ARBA" id="ARBA00023054"/>
    </source>
</evidence>
<dbReference type="OrthoDB" id="377209at2759"/>
<feature type="domain" description="CID" evidence="18">
    <location>
        <begin position="501"/>
        <end position="646"/>
    </location>
</feature>
<feature type="compositionally biased region" description="Basic and acidic residues" evidence="15">
    <location>
        <begin position="55"/>
        <end position="64"/>
    </location>
</feature>
<dbReference type="SMART" id="SM00648">
    <property type="entry name" value="SWAP"/>
    <property type="match status" value="1"/>
</dbReference>
<dbReference type="Pfam" id="PF08312">
    <property type="entry name" value="cwf21"/>
    <property type="match status" value="1"/>
</dbReference>
<evidence type="ECO:0000259" key="16">
    <source>
        <dbReference type="PROSITE" id="PS50102"/>
    </source>
</evidence>
<evidence type="ECO:0000256" key="11">
    <source>
        <dbReference type="ARBA" id="ARBA00067522"/>
    </source>
</evidence>
<evidence type="ECO:0000256" key="1">
    <source>
        <dbReference type="ARBA" id="ARBA00004123"/>
    </source>
</evidence>
<feature type="region of interest" description="Disordered" evidence="15">
    <location>
        <begin position="679"/>
        <end position="703"/>
    </location>
</feature>
<dbReference type="PROSITE" id="PS51391">
    <property type="entry name" value="CID"/>
    <property type="match status" value="1"/>
</dbReference>
<feature type="domain" description="SURP motif" evidence="17">
    <location>
        <begin position="397"/>
        <end position="440"/>
    </location>
</feature>
<feature type="compositionally biased region" description="Basic residues" evidence="15">
    <location>
        <begin position="45"/>
        <end position="54"/>
    </location>
</feature>
<keyword evidence="3" id="KW-1017">Isopeptide bond</keyword>
<feature type="compositionally biased region" description="Basic residues" evidence="15">
    <location>
        <begin position="873"/>
        <end position="911"/>
    </location>
</feature>
<evidence type="ECO:0000259" key="18">
    <source>
        <dbReference type="PROSITE" id="PS51391"/>
    </source>
</evidence>
<dbReference type="SMART" id="SM01115">
    <property type="entry name" value="cwf21"/>
    <property type="match status" value="1"/>
</dbReference>
<comment type="subcellular location">
    <subcellularLocation>
        <location evidence="1">Nucleus</location>
    </subcellularLocation>
</comment>
<feature type="compositionally biased region" description="Basic and acidic residues" evidence="15">
    <location>
        <begin position="756"/>
        <end position="804"/>
    </location>
</feature>
<feature type="domain" description="RRM" evidence="16">
    <location>
        <begin position="241"/>
        <end position="322"/>
    </location>
</feature>
<comment type="subunit">
    <text evidence="10">Interacts with ERBB4.</text>
</comment>
<keyword evidence="9" id="KW-0539">Nucleus</keyword>
<dbReference type="InterPro" id="IPR035979">
    <property type="entry name" value="RBD_domain_sf"/>
</dbReference>
<dbReference type="Gene3D" id="1.25.40.90">
    <property type="match status" value="1"/>
</dbReference>
<dbReference type="SMART" id="SM00360">
    <property type="entry name" value="RRM"/>
    <property type="match status" value="1"/>
</dbReference>
<evidence type="ECO:0000256" key="4">
    <source>
        <dbReference type="ARBA" id="ARBA00022553"/>
    </source>
</evidence>
<dbReference type="Gene3D" id="1.10.10.790">
    <property type="entry name" value="Surp module"/>
    <property type="match status" value="1"/>
</dbReference>
<feature type="region of interest" description="Disordered" evidence="15">
    <location>
        <begin position="1"/>
        <end position="77"/>
    </location>
</feature>
<dbReference type="RefSeq" id="XP_030882325.1">
    <property type="nucleotide sequence ID" value="XM_031026465.1"/>
</dbReference>
<evidence type="ECO:0000256" key="7">
    <source>
        <dbReference type="ARBA" id="ARBA00022990"/>
    </source>
</evidence>
<dbReference type="GO" id="GO:0005634">
    <property type="term" value="C:nucleus"/>
    <property type="evidence" value="ECO:0007669"/>
    <property type="project" value="UniProtKB-SubCell"/>
</dbReference>
<dbReference type="PROSITE" id="PS50128">
    <property type="entry name" value="SURP"/>
    <property type="match status" value="1"/>
</dbReference>
<dbReference type="PANTHER" id="PTHR23140:SF0">
    <property type="entry name" value="U2 SNRNP-ASSOCIATED SURP MOTIF-CONTAINING PROTEIN"/>
    <property type="match status" value="1"/>
</dbReference>
<dbReference type="GO" id="GO:0006396">
    <property type="term" value="P:RNA processing"/>
    <property type="evidence" value="ECO:0007669"/>
    <property type="project" value="InterPro"/>
</dbReference>
<evidence type="ECO:0000256" key="3">
    <source>
        <dbReference type="ARBA" id="ARBA00022499"/>
    </source>
</evidence>